<reference evidence="2 3" key="1">
    <citation type="journal article" date="2016" name="Mol. Biol. Evol.">
        <title>Comparative Genomics of Early-Diverging Mushroom-Forming Fungi Provides Insights into the Origins of Lignocellulose Decay Capabilities.</title>
        <authorList>
            <person name="Nagy L.G."/>
            <person name="Riley R."/>
            <person name="Tritt A."/>
            <person name="Adam C."/>
            <person name="Daum C."/>
            <person name="Floudas D."/>
            <person name="Sun H."/>
            <person name="Yadav J.S."/>
            <person name="Pangilinan J."/>
            <person name="Larsson K.H."/>
            <person name="Matsuura K."/>
            <person name="Barry K."/>
            <person name="Labutti K."/>
            <person name="Kuo R."/>
            <person name="Ohm R.A."/>
            <person name="Bhattacharya S.S."/>
            <person name="Shirouzu T."/>
            <person name="Yoshinaga Y."/>
            <person name="Martin F.M."/>
            <person name="Grigoriev I.V."/>
            <person name="Hibbett D.S."/>
        </authorList>
    </citation>
    <scope>NUCLEOTIDE SEQUENCE [LARGE SCALE GENOMIC DNA]</scope>
    <source>
        <strain evidence="2 3">93-53</strain>
    </source>
</reference>
<evidence type="ECO:0000313" key="2">
    <source>
        <dbReference type="EMBL" id="KZT11123.1"/>
    </source>
</evidence>
<dbReference type="AlphaFoldDB" id="A0A165H1R5"/>
<protein>
    <submittedName>
        <fullName evidence="2">Uncharacterized protein</fullName>
    </submittedName>
</protein>
<proteinExistence type="predicted"/>
<dbReference type="EMBL" id="KV427607">
    <property type="protein sequence ID" value="KZT11123.1"/>
    <property type="molecule type" value="Genomic_DNA"/>
</dbReference>
<organism evidence="2 3">
    <name type="scientific">Laetiporus sulphureus 93-53</name>
    <dbReference type="NCBI Taxonomy" id="1314785"/>
    <lineage>
        <taxon>Eukaryota</taxon>
        <taxon>Fungi</taxon>
        <taxon>Dikarya</taxon>
        <taxon>Basidiomycota</taxon>
        <taxon>Agaricomycotina</taxon>
        <taxon>Agaricomycetes</taxon>
        <taxon>Polyporales</taxon>
        <taxon>Laetiporus</taxon>
    </lineage>
</organism>
<dbReference type="OrthoDB" id="2754741at2759"/>
<accession>A0A165H1R5</accession>
<evidence type="ECO:0000313" key="3">
    <source>
        <dbReference type="Proteomes" id="UP000076871"/>
    </source>
</evidence>
<feature type="region of interest" description="Disordered" evidence="1">
    <location>
        <begin position="1"/>
        <end position="23"/>
    </location>
</feature>
<dbReference type="InParanoid" id="A0A165H1R5"/>
<dbReference type="Proteomes" id="UP000076871">
    <property type="component" value="Unassembled WGS sequence"/>
</dbReference>
<dbReference type="RefSeq" id="XP_040768863.1">
    <property type="nucleotide sequence ID" value="XM_040911945.1"/>
</dbReference>
<evidence type="ECO:0000256" key="1">
    <source>
        <dbReference type="SAM" id="MobiDB-lite"/>
    </source>
</evidence>
<name>A0A165H1R5_9APHY</name>
<gene>
    <name evidence="2" type="ORF">LAESUDRAFT_754816</name>
</gene>
<keyword evidence="3" id="KW-1185">Reference proteome</keyword>
<sequence length="206" mass="23100">MPANANEMSIPMQSYAPVRDGGARSHFSDNKLLQRITFSEPSRTSGGVPLRNLGLPQFHPEPQVAGALSAPFDKPGVVESAIRVYVQWPGYEEHVFEAISLFRRERDFRPITRQELAVEVAALVKRHIDTLKYADPATSPSAAYARYALENLHSAPGERLTEKHLRLTGLRYQTEDVFVPEIVVWHDGEGQPCVFDAFRLEGSQED</sequence>
<dbReference type="GeneID" id="63828973"/>